<dbReference type="PANTHER" id="PTHR38590">
    <property type="entry name" value="BLL0828 PROTEIN"/>
    <property type="match status" value="1"/>
</dbReference>
<evidence type="ECO:0000313" key="3">
    <source>
        <dbReference type="EMBL" id="MBB4082251.1"/>
    </source>
</evidence>
<dbReference type="RefSeq" id="WP_343053099.1">
    <property type="nucleotide sequence ID" value="NZ_BAAAER010000004.1"/>
</dbReference>
<dbReference type="EMBL" id="JACIDM010000001">
    <property type="protein sequence ID" value="MBB4082251.1"/>
    <property type="molecule type" value="Genomic_DNA"/>
</dbReference>
<keyword evidence="4" id="KW-1185">Reference proteome</keyword>
<dbReference type="SUPFAM" id="SSF52980">
    <property type="entry name" value="Restriction endonuclease-like"/>
    <property type="match status" value="1"/>
</dbReference>
<protein>
    <submittedName>
        <fullName evidence="3">Very-short-patch-repair endonuclease</fullName>
    </submittedName>
</protein>
<evidence type="ECO:0000256" key="1">
    <source>
        <dbReference type="SAM" id="MobiDB-lite"/>
    </source>
</evidence>
<dbReference type="Gene3D" id="3.40.960.10">
    <property type="entry name" value="VSR Endonuclease"/>
    <property type="match status" value="1"/>
</dbReference>
<proteinExistence type="predicted"/>
<feature type="region of interest" description="Disordered" evidence="1">
    <location>
        <begin position="116"/>
        <end position="144"/>
    </location>
</feature>
<comment type="caution">
    <text evidence="3">The sequence shown here is derived from an EMBL/GenBank/DDBJ whole genome shotgun (WGS) entry which is preliminary data.</text>
</comment>
<evidence type="ECO:0000259" key="2">
    <source>
        <dbReference type="Pfam" id="PF04480"/>
    </source>
</evidence>
<accession>A0A7W6JBV6</accession>
<feature type="domain" description="DUF559" evidence="2">
    <location>
        <begin position="7"/>
        <end position="109"/>
    </location>
</feature>
<dbReference type="InterPro" id="IPR047216">
    <property type="entry name" value="Endonuclease_DUF559_bact"/>
</dbReference>
<keyword evidence="3" id="KW-0378">Hydrolase</keyword>
<dbReference type="PANTHER" id="PTHR38590:SF1">
    <property type="entry name" value="BLL0828 PROTEIN"/>
    <property type="match status" value="1"/>
</dbReference>
<dbReference type="GO" id="GO:0004519">
    <property type="term" value="F:endonuclease activity"/>
    <property type="evidence" value="ECO:0007669"/>
    <property type="project" value="UniProtKB-KW"/>
</dbReference>
<dbReference type="InterPro" id="IPR007569">
    <property type="entry name" value="DUF559"/>
</dbReference>
<dbReference type="Pfam" id="PF04480">
    <property type="entry name" value="DUF559"/>
    <property type="match status" value="1"/>
</dbReference>
<dbReference type="Proteomes" id="UP000529946">
    <property type="component" value="Unassembled WGS sequence"/>
</dbReference>
<dbReference type="AlphaFoldDB" id="A0A7W6JBV6"/>
<dbReference type="InterPro" id="IPR011335">
    <property type="entry name" value="Restrct_endonuc-II-like"/>
</dbReference>
<evidence type="ECO:0000313" key="4">
    <source>
        <dbReference type="Proteomes" id="UP000529946"/>
    </source>
</evidence>
<dbReference type="CDD" id="cd01038">
    <property type="entry name" value="Endonuclease_DUF559"/>
    <property type="match status" value="1"/>
</dbReference>
<reference evidence="3 4" key="1">
    <citation type="submission" date="2020-08" db="EMBL/GenBank/DDBJ databases">
        <title>Genomic Encyclopedia of Type Strains, Phase IV (KMG-IV): sequencing the most valuable type-strain genomes for metagenomic binning, comparative biology and taxonomic classification.</title>
        <authorList>
            <person name="Goeker M."/>
        </authorList>
    </citation>
    <scope>NUCLEOTIDE SEQUENCE [LARGE SCALE GENOMIC DNA]</scope>
    <source>
        <strain evidence="3 4">DSM 23960</strain>
    </source>
</reference>
<keyword evidence="3" id="KW-0255">Endonuclease</keyword>
<gene>
    <name evidence="3" type="ORF">GGR12_001090</name>
</gene>
<keyword evidence="3" id="KW-0540">Nuclease</keyword>
<organism evidence="3 4">
    <name type="scientific">Brevundimonas lenta</name>
    <dbReference type="NCBI Taxonomy" id="424796"/>
    <lineage>
        <taxon>Bacteria</taxon>
        <taxon>Pseudomonadati</taxon>
        <taxon>Pseudomonadota</taxon>
        <taxon>Alphaproteobacteria</taxon>
        <taxon>Caulobacterales</taxon>
        <taxon>Caulobacteraceae</taxon>
        <taxon>Brevundimonas</taxon>
    </lineage>
</organism>
<name>A0A7W6JBV6_9CAUL</name>
<sequence length="144" mass="16141">MADGKSYERAKAFRKALTPPEARLWVHLKNRGLRGLRFRKQHPVGPYILDFYCAEASLAVEVDGASHDDAERIAHDRRRTVWLGQLGVRVIRVAARDVRDELEGVLAFIGRVGEERLGSVSPPPSRRLSRRRATSPSGDGEENS</sequence>